<dbReference type="EMBL" id="ABEU02000007">
    <property type="protein sequence ID" value="PNR51093.1"/>
    <property type="molecule type" value="Genomic_DNA"/>
</dbReference>
<dbReference type="STRING" id="3218.A0A2K1KBE1"/>
<dbReference type="OMA" id="GGGTKEY"/>
<gene>
    <name evidence="16" type="primary">LOC112284880</name>
    <name evidence="15" type="ORF">PHYPA_010279</name>
</gene>
<organism evidence="15">
    <name type="scientific">Physcomitrium patens</name>
    <name type="common">Spreading-leaved earth moss</name>
    <name type="synonym">Physcomitrella patens</name>
    <dbReference type="NCBI Taxonomy" id="3218"/>
    <lineage>
        <taxon>Eukaryota</taxon>
        <taxon>Viridiplantae</taxon>
        <taxon>Streptophyta</taxon>
        <taxon>Embryophyta</taxon>
        <taxon>Bryophyta</taxon>
        <taxon>Bryophytina</taxon>
        <taxon>Bryopsida</taxon>
        <taxon>Funariidae</taxon>
        <taxon>Funariales</taxon>
        <taxon>Funariaceae</taxon>
        <taxon>Physcomitrium</taxon>
    </lineage>
</organism>
<dbReference type="EnsemblPlants" id="Pp3c7_11620V3.1">
    <property type="protein sequence ID" value="Pp3c7_11620V3.1"/>
    <property type="gene ID" value="Pp3c7_11620"/>
</dbReference>
<reference evidence="15 17" key="1">
    <citation type="journal article" date="2008" name="Science">
        <title>The Physcomitrella genome reveals evolutionary insights into the conquest of land by plants.</title>
        <authorList>
            <person name="Rensing S."/>
            <person name="Lang D."/>
            <person name="Zimmer A."/>
            <person name="Terry A."/>
            <person name="Salamov A."/>
            <person name="Shapiro H."/>
            <person name="Nishiyama T."/>
            <person name="Perroud P.-F."/>
            <person name="Lindquist E."/>
            <person name="Kamisugi Y."/>
            <person name="Tanahashi T."/>
            <person name="Sakakibara K."/>
            <person name="Fujita T."/>
            <person name="Oishi K."/>
            <person name="Shin-I T."/>
            <person name="Kuroki Y."/>
            <person name="Toyoda A."/>
            <person name="Suzuki Y."/>
            <person name="Hashimoto A."/>
            <person name="Yamaguchi K."/>
            <person name="Sugano A."/>
            <person name="Kohara Y."/>
            <person name="Fujiyama A."/>
            <person name="Anterola A."/>
            <person name="Aoki S."/>
            <person name="Ashton N."/>
            <person name="Barbazuk W.B."/>
            <person name="Barker E."/>
            <person name="Bennetzen J."/>
            <person name="Bezanilla M."/>
            <person name="Blankenship R."/>
            <person name="Cho S.H."/>
            <person name="Dutcher S."/>
            <person name="Estelle M."/>
            <person name="Fawcett J.A."/>
            <person name="Gundlach H."/>
            <person name="Hanada K."/>
            <person name="Heyl A."/>
            <person name="Hicks K.A."/>
            <person name="Hugh J."/>
            <person name="Lohr M."/>
            <person name="Mayer K."/>
            <person name="Melkozernov A."/>
            <person name="Murata T."/>
            <person name="Nelson D."/>
            <person name="Pils B."/>
            <person name="Prigge M."/>
            <person name="Reiss B."/>
            <person name="Renner T."/>
            <person name="Rombauts S."/>
            <person name="Rushton P."/>
            <person name="Sanderfoot A."/>
            <person name="Schween G."/>
            <person name="Shiu S.-H."/>
            <person name="Stueber K."/>
            <person name="Theodoulou F.L."/>
            <person name="Tu H."/>
            <person name="Van de Peer Y."/>
            <person name="Verrier P.J."/>
            <person name="Waters E."/>
            <person name="Wood A."/>
            <person name="Yang L."/>
            <person name="Cove D."/>
            <person name="Cuming A."/>
            <person name="Hasebe M."/>
            <person name="Lucas S."/>
            <person name="Mishler D.B."/>
            <person name="Reski R."/>
            <person name="Grigoriev I."/>
            <person name="Quatrano R.S."/>
            <person name="Boore J.L."/>
        </authorList>
    </citation>
    <scope>NUCLEOTIDE SEQUENCE [LARGE SCALE GENOMIC DNA]</scope>
    <source>
        <strain evidence="16 17">cv. Gransden 2004</strain>
    </source>
</reference>
<evidence type="ECO:0000256" key="11">
    <source>
        <dbReference type="ARBA" id="ARBA00023211"/>
    </source>
</evidence>
<dbReference type="Gramene" id="Pp3c7_11620V3.3">
    <property type="protein sequence ID" value="Pp3c7_11620V3.3"/>
    <property type="gene ID" value="Pp3c7_11620"/>
</dbReference>
<dbReference type="InterPro" id="IPR029044">
    <property type="entry name" value="Nucleotide-diphossugar_trans"/>
</dbReference>
<dbReference type="Pfam" id="PF09258">
    <property type="entry name" value="Glyco_transf_64"/>
    <property type="match status" value="1"/>
</dbReference>
<evidence type="ECO:0000256" key="12">
    <source>
        <dbReference type="ARBA" id="ARBA00060399"/>
    </source>
</evidence>
<evidence type="ECO:0000256" key="10">
    <source>
        <dbReference type="ARBA" id="ARBA00023180"/>
    </source>
</evidence>
<dbReference type="RefSeq" id="XP_024380987.1">
    <property type="nucleotide sequence ID" value="XM_024525219.2"/>
</dbReference>
<reference evidence="15 17" key="2">
    <citation type="journal article" date="2018" name="Plant J.">
        <title>The Physcomitrella patens chromosome-scale assembly reveals moss genome structure and evolution.</title>
        <authorList>
            <person name="Lang D."/>
            <person name="Ullrich K.K."/>
            <person name="Murat F."/>
            <person name="Fuchs J."/>
            <person name="Jenkins J."/>
            <person name="Haas F.B."/>
            <person name="Piednoel M."/>
            <person name="Gundlach H."/>
            <person name="Van Bel M."/>
            <person name="Meyberg R."/>
            <person name="Vives C."/>
            <person name="Morata J."/>
            <person name="Symeonidi A."/>
            <person name="Hiss M."/>
            <person name="Muchero W."/>
            <person name="Kamisugi Y."/>
            <person name="Saleh O."/>
            <person name="Blanc G."/>
            <person name="Decker E.L."/>
            <person name="van Gessel N."/>
            <person name="Grimwood J."/>
            <person name="Hayes R.D."/>
            <person name="Graham S.W."/>
            <person name="Gunter L.E."/>
            <person name="McDaniel S.F."/>
            <person name="Hoernstein S.N.W."/>
            <person name="Larsson A."/>
            <person name="Li F.W."/>
            <person name="Perroud P.F."/>
            <person name="Phillips J."/>
            <person name="Ranjan P."/>
            <person name="Rokshar D.S."/>
            <person name="Rothfels C.J."/>
            <person name="Schneider L."/>
            <person name="Shu S."/>
            <person name="Stevenson D.W."/>
            <person name="Thummler F."/>
            <person name="Tillich M."/>
            <person name="Villarreal Aguilar J.C."/>
            <person name="Widiez T."/>
            <person name="Wong G.K."/>
            <person name="Wymore A."/>
            <person name="Zhang Y."/>
            <person name="Zimmer A.D."/>
            <person name="Quatrano R.S."/>
            <person name="Mayer K.F.X."/>
            <person name="Goodstein D."/>
            <person name="Casacuberta J.M."/>
            <person name="Vandepoele K."/>
            <person name="Reski R."/>
            <person name="Cuming A.C."/>
            <person name="Tuskan G.A."/>
            <person name="Maumus F."/>
            <person name="Salse J."/>
            <person name="Schmutz J."/>
            <person name="Rensing S.A."/>
        </authorList>
    </citation>
    <scope>NUCLEOTIDE SEQUENCE [LARGE SCALE GENOMIC DNA]</scope>
    <source>
        <strain evidence="16 17">cv. Gransden 2004</strain>
    </source>
</reference>
<dbReference type="InterPro" id="IPR053318">
    <property type="entry name" value="GT64"/>
</dbReference>
<comment type="subcellular location">
    <subcellularLocation>
        <location evidence="12">Endomembrane system</location>
        <topology evidence="12">Single-pass type II membrane protein</topology>
    </subcellularLocation>
</comment>
<evidence type="ECO:0000256" key="3">
    <source>
        <dbReference type="ARBA" id="ARBA00022679"/>
    </source>
</evidence>
<keyword evidence="10" id="KW-0325">Glycoprotein</keyword>
<evidence type="ECO:0000256" key="2">
    <source>
        <dbReference type="ARBA" id="ARBA00008700"/>
    </source>
</evidence>
<dbReference type="PANTHER" id="PTHR48410:SF1">
    <property type="entry name" value="GLYCOSYLINOSITOL PHOSPHORYLCERAMIDE MANNOSYL TRANSFERASE 1"/>
    <property type="match status" value="1"/>
</dbReference>
<keyword evidence="8 13" id="KW-0472">Membrane</keyword>
<keyword evidence="5" id="KW-0479">Metal-binding</keyword>
<dbReference type="InterPro" id="IPR015338">
    <property type="entry name" value="GT64_dom"/>
</dbReference>
<keyword evidence="3" id="KW-0808">Transferase</keyword>
<comment type="similarity">
    <text evidence="2">Belongs to the glycosyltransferase 64 family.</text>
</comment>
<accession>A0A2K1KBE1</accession>
<evidence type="ECO:0000256" key="5">
    <source>
        <dbReference type="ARBA" id="ARBA00022723"/>
    </source>
</evidence>
<dbReference type="EnsemblPlants" id="Pp3c7_11620V3.3">
    <property type="protein sequence ID" value="Pp3c7_11620V3.3"/>
    <property type="gene ID" value="Pp3c7_11620"/>
</dbReference>
<keyword evidence="4 13" id="KW-0812">Transmembrane</keyword>
<dbReference type="SUPFAM" id="SSF53448">
    <property type="entry name" value="Nucleotide-diphospho-sugar transferases"/>
    <property type="match status" value="1"/>
</dbReference>
<evidence type="ECO:0000256" key="13">
    <source>
        <dbReference type="SAM" id="Phobius"/>
    </source>
</evidence>
<evidence type="ECO:0000256" key="6">
    <source>
        <dbReference type="ARBA" id="ARBA00022968"/>
    </source>
</evidence>
<evidence type="ECO:0000313" key="16">
    <source>
        <dbReference type="EnsemblPlants" id="Pp3c7_11620V3.1"/>
    </source>
</evidence>
<evidence type="ECO:0000256" key="8">
    <source>
        <dbReference type="ARBA" id="ARBA00023136"/>
    </source>
</evidence>
<evidence type="ECO:0000259" key="14">
    <source>
        <dbReference type="Pfam" id="PF09258"/>
    </source>
</evidence>
<feature type="transmembrane region" description="Helical" evidence="13">
    <location>
        <begin position="51"/>
        <end position="74"/>
    </location>
</feature>
<evidence type="ECO:0000256" key="4">
    <source>
        <dbReference type="ARBA" id="ARBA00022692"/>
    </source>
</evidence>
<keyword evidence="6" id="KW-0735">Signal-anchor</keyword>
<dbReference type="GO" id="GO:0016020">
    <property type="term" value="C:membrane"/>
    <property type="evidence" value="ECO:0007669"/>
    <property type="project" value="InterPro"/>
</dbReference>
<evidence type="ECO:0000313" key="17">
    <source>
        <dbReference type="Proteomes" id="UP000006727"/>
    </source>
</evidence>
<dbReference type="Gramene" id="Pp3c7_11620V3.1">
    <property type="protein sequence ID" value="Pp3c7_11620V3.1"/>
    <property type="gene ID" value="Pp3c7_11620"/>
</dbReference>
<dbReference type="SMR" id="A0A2K1KBE1"/>
<dbReference type="GO" id="GO:0052541">
    <property type="term" value="P:plant-type cell wall cellulose metabolic process"/>
    <property type="evidence" value="ECO:0007669"/>
    <property type="project" value="EnsemblPlants"/>
</dbReference>
<feature type="domain" description="Glycosyl transferase 64" evidence="14">
    <location>
        <begin position="89"/>
        <end position="344"/>
    </location>
</feature>
<name>A0A2K1KBE1_PHYPA</name>
<dbReference type="Gene3D" id="3.90.550.10">
    <property type="entry name" value="Spore Coat Polysaccharide Biosynthesis Protein SpsA, Chain A"/>
    <property type="match status" value="1"/>
</dbReference>
<dbReference type="Proteomes" id="UP000006727">
    <property type="component" value="Chromosome 7"/>
</dbReference>
<comment type="cofactor">
    <cofactor evidence="1">
        <name>Mn(2+)</name>
        <dbReference type="ChEBI" id="CHEBI:29035"/>
    </cofactor>
</comment>
<dbReference type="GO" id="GO:0046872">
    <property type="term" value="F:metal ion binding"/>
    <property type="evidence" value="ECO:0007669"/>
    <property type="project" value="UniProtKB-KW"/>
</dbReference>
<dbReference type="OrthoDB" id="5954868at2759"/>
<dbReference type="PaxDb" id="3218-PP1S87_187V6.1"/>
<dbReference type="AlphaFoldDB" id="A0A2K1KBE1"/>
<dbReference type="GO" id="GO:0098609">
    <property type="term" value="P:cell-cell adhesion"/>
    <property type="evidence" value="ECO:0007669"/>
    <property type="project" value="EnsemblPlants"/>
</dbReference>
<keyword evidence="7 13" id="KW-1133">Transmembrane helix</keyword>
<sequence>MDTLLGGHDLCLHYSSSLKEKVTMKSHRDRSYARWRTYAHSCMSDIYRVRVLILLCLVFGSTLFISRASSIMGWSHDRQTPRVFPRSGYTVVINTWKRNDLLKRSVSHYSSCQGVDAIRVVWSEPTPPSDSLRSSLEGLVELATRKKHRHVSLQLDIHVDDDLNNRFKPLDGLSTDAILSIDDDVLVPCGTVESAFSAWTSAPNSMVGFVPRMHWIKAMNLPLGNYEYSYGGWWSVWWMGTYSMVLSKAAFIHEKYFDMYTNQMPASVRQYVKEKRNCEDIAMSFLVANETGAPPLWVKARIYEIGSTGISSLQGHSEHRTDCLNHFVSLFGCMPLIATHVKVADARHLWFW</sequence>
<evidence type="ECO:0000256" key="7">
    <source>
        <dbReference type="ARBA" id="ARBA00022989"/>
    </source>
</evidence>
<dbReference type="PANTHER" id="PTHR48410">
    <property type="entry name" value="GLYCOSYLINOSITOL PHOSPHORYLCERAMIDE MANNOSYL TRANSFERASE 1"/>
    <property type="match status" value="1"/>
</dbReference>
<keyword evidence="9" id="KW-1015">Disulfide bond</keyword>
<dbReference type="GO" id="GO:0010087">
    <property type="term" value="P:phloem or xylem histogenesis"/>
    <property type="evidence" value="ECO:0007669"/>
    <property type="project" value="EnsemblPlants"/>
</dbReference>
<dbReference type="GO" id="GO:0005794">
    <property type="term" value="C:Golgi apparatus"/>
    <property type="evidence" value="ECO:0007669"/>
    <property type="project" value="EnsemblPlants"/>
</dbReference>
<keyword evidence="17" id="KW-1185">Reference proteome</keyword>
<evidence type="ECO:0000256" key="9">
    <source>
        <dbReference type="ARBA" id="ARBA00023157"/>
    </source>
</evidence>
<dbReference type="GO" id="GO:0010401">
    <property type="term" value="P:pectic galactan metabolic process"/>
    <property type="evidence" value="ECO:0007669"/>
    <property type="project" value="EnsemblPlants"/>
</dbReference>
<reference evidence="16" key="3">
    <citation type="submission" date="2020-12" db="UniProtKB">
        <authorList>
            <consortium name="EnsemblPlants"/>
        </authorList>
    </citation>
    <scope>IDENTIFICATION</scope>
</reference>
<dbReference type="GO" id="GO:0016757">
    <property type="term" value="F:glycosyltransferase activity"/>
    <property type="evidence" value="ECO:0007669"/>
    <property type="project" value="EnsemblPlants"/>
</dbReference>
<dbReference type="GeneID" id="112284880"/>
<proteinExistence type="inferred from homology"/>
<evidence type="ECO:0000313" key="15">
    <source>
        <dbReference type="EMBL" id="PNR51093.1"/>
    </source>
</evidence>
<protein>
    <recommendedName>
        <fullName evidence="14">Glycosyl transferase 64 domain-containing protein</fullName>
    </recommendedName>
</protein>
<dbReference type="GO" id="GO:0009737">
    <property type="term" value="P:response to abscisic acid"/>
    <property type="evidence" value="ECO:0007669"/>
    <property type="project" value="EnsemblPlants"/>
</dbReference>
<keyword evidence="11" id="KW-0464">Manganese</keyword>
<evidence type="ECO:0000256" key="1">
    <source>
        <dbReference type="ARBA" id="ARBA00001936"/>
    </source>
</evidence>
<dbReference type="FunFam" id="3.90.550.10:FF:000058">
    <property type="entry name" value="Exostosin-like glycosyltransferase 2"/>
    <property type="match status" value="1"/>
</dbReference>
<dbReference type="GO" id="GO:0006688">
    <property type="term" value="P:glycosphingolipid biosynthetic process"/>
    <property type="evidence" value="ECO:0007669"/>
    <property type="project" value="EnsemblPlants"/>
</dbReference>